<name>A0ABU3CNI7_9FLAO</name>
<gene>
    <name evidence="3" type="ORF">RM545_14215</name>
</gene>
<dbReference type="RefSeq" id="WP_311495953.1">
    <property type="nucleotide sequence ID" value="NZ_JAVRHO010000022.1"/>
</dbReference>
<dbReference type="InterPro" id="IPR002201">
    <property type="entry name" value="Glyco_trans_9"/>
</dbReference>
<proteinExistence type="predicted"/>
<dbReference type="EMBL" id="JAVRHO010000022">
    <property type="protein sequence ID" value="MDT0647851.1"/>
    <property type="molecule type" value="Genomic_DNA"/>
</dbReference>
<dbReference type="PANTHER" id="PTHR30160:SF7">
    <property type="entry name" value="ADP-HEPTOSE--LPS HEPTOSYLTRANSFERASE 2"/>
    <property type="match status" value="1"/>
</dbReference>
<reference evidence="3 4" key="1">
    <citation type="submission" date="2023-09" db="EMBL/GenBank/DDBJ databases">
        <authorList>
            <person name="Rey-Velasco X."/>
        </authorList>
    </citation>
    <scope>NUCLEOTIDE SEQUENCE [LARGE SCALE GENOMIC DNA]</scope>
    <source>
        <strain evidence="3 4">F260</strain>
    </source>
</reference>
<evidence type="ECO:0000256" key="1">
    <source>
        <dbReference type="ARBA" id="ARBA00022676"/>
    </source>
</evidence>
<keyword evidence="4" id="KW-1185">Reference proteome</keyword>
<organism evidence="3 4">
    <name type="scientific">Autumnicola lenta</name>
    <dbReference type="NCBI Taxonomy" id="3075593"/>
    <lineage>
        <taxon>Bacteria</taxon>
        <taxon>Pseudomonadati</taxon>
        <taxon>Bacteroidota</taxon>
        <taxon>Flavobacteriia</taxon>
        <taxon>Flavobacteriales</taxon>
        <taxon>Flavobacteriaceae</taxon>
        <taxon>Autumnicola</taxon>
    </lineage>
</organism>
<dbReference type="GO" id="GO:0016757">
    <property type="term" value="F:glycosyltransferase activity"/>
    <property type="evidence" value="ECO:0007669"/>
    <property type="project" value="UniProtKB-KW"/>
</dbReference>
<dbReference type="InterPro" id="IPR051199">
    <property type="entry name" value="LPS_LOS_Heptosyltrfase"/>
</dbReference>
<keyword evidence="1 3" id="KW-0328">Glycosyltransferase</keyword>
<dbReference type="CDD" id="cd03789">
    <property type="entry name" value="GT9_LPS_heptosyltransferase"/>
    <property type="match status" value="1"/>
</dbReference>
<sequence length="350" mass="40165">MKILIIQNKRIGDVLLASIIPNNLKKKYPNSVIFFLCYDYAAPVLENNPNIDHIIAVKEKELKQIKNLISTASYIKDEKFDVIIDPYVKFQSQFLSLFSNAKKRISYQKKTLPLAYTHKIPILAEQDSPFGKAIDDRINLIKCLDGEVEIEAAPKLFLTEEEKKEGATFLQPLNKNRKTIMFGILGSDASKSLPVSYTAEIINYLIDNYDVNIIFNYIPSQRSSVDKILAEVKTSDKIYPDIFGKSLRDFIKIIYHCDGMIANEGGSIHIAKAFKKATFTIFSPYIVKEFWATFENEPQNQSIHLKDVKPELFAGKSKKELYKQSSSLYHEFTPDYILPQINEFMKKNSF</sequence>
<evidence type="ECO:0000313" key="4">
    <source>
        <dbReference type="Proteomes" id="UP001245285"/>
    </source>
</evidence>
<dbReference type="PANTHER" id="PTHR30160">
    <property type="entry name" value="TETRAACYLDISACCHARIDE 4'-KINASE-RELATED"/>
    <property type="match status" value="1"/>
</dbReference>
<protein>
    <submittedName>
        <fullName evidence="3">Glycosyltransferase family 9 protein</fullName>
        <ecNumber evidence="3">2.4.-.-</ecNumber>
    </submittedName>
</protein>
<evidence type="ECO:0000256" key="2">
    <source>
        <dbReference type="ARBA" id="ARBA00022679"/>
    </source>
</evidence>
<dbReference type="SUPFAM" id="SSF53756">
    <property type="entry name" value="UDP-Glycosyltransferase/glycogen phosphorylase"/>
    <property type="match status" value="1"/>
</dbReference>
<dbReference type="Pfam" id="PF01075">
    <property type="entry name" value="Glyco_transf_9"/>
    <property type="match status" value="1"/>
</dbReference>
<dbReference type="Gene3D" id="3.40.50.2000">
    <property type="entry name" value="Glycogen Phosphorylase B"/>
    <property type="match status" value="2"/>
</dbReference>
<dbReference type="Proteomes" id="UP001245285">
    <property type="component" value="Unassembled WGS sequence"/>
</dbReference>
<accession>A0ABU3CNI7</accession>
<comment type="caution">
    <text evidence="3">The sequence shown here is derived from an EMBL/GenBank/DDBJ whole genome shotgun (WGS) entry which is preliminary data.</text>
</comment>
<keyword evidence="2 3" id="KW-0808">Transferase</keyword>
<evidence type="ECO:0000313" key="3">
    <source>
        <dbReference type="EMBL" id="MDT0647851.1"/>
    </source>
</evidence>
<dbReference type="EC" id="2.4.-.-" evidence="3"/>